<dbReference type="GO" id="GO:0015293">
    <property type="term" value="F:symporter activity"/>
    <property type="evidence" value="ECO:0007669"/>
    <property type="project" value="UniProtKB-KW"/>
</dbReference>
<evidence type="ECO:0000256" key="10">
    <source>
        <dbReference type="ARBA" id="ARBA00023018"/>
    </source>
</evidence>
<feature type="transmembrane region" description="Helical" evidence="26">
    <location>
        <begin position="98"/>
        <end position="118"/>
    </location>
</feature>
<keyword evidence="9 26" id="KW-1133">Transmembrane helix</keyword>
<keyword evidence="13" id="KW-0458">Lysosome</keyword>
<comment type="catalytic activity">
    <reaction evidence="20">
        <text>D-glucuronate(out) + H(+)(out) = D-glucuronate(in) + H(+)(in)</text>
        <dbReference type="Rhea" id="RHEA:72591"/>
        <dbReference type="ChEBI" id="CHEBI:15378"/>
        <dbReference type="ChEBI" id="CHEBI:58720"/>
    </reaction>
    <physiologicalReaction direction="left-to-right" evidence="20">
        <dbReference type="Rhea" id="RHEA:72592"/>
    </physiologicalReaction>
</comment>
<evidence type="ECO:0000259" key="27">
    <source>
        <dbReference type="PROSITE" id="PS50850"/>
    </source>
</evidence>
<dbReference type="Pfam" id="PF07690">
    <property type="entry name" value="MFS_1"/>
    <property type="match status" value="1"/>
</dbReference>
<evidence type="ECO:0000256" key="15">
    <source>
        <dbReference type="ARBA" id="ARBA00050101"/>
    </source>
</evidence>
<keyword evidence="5" id="KW-0813">Transport</keyword>
<feature type="transmembrane region" description="Helical" evidence="26">
    <location>
        <begin position="355"/>
        <end position="373"/>
    </location>
</feature>
<comment type="subcellular location">
    <subcellularLocation>
        <location evidence="2">Basolateral cell membrane</location>
        <topology evidence="2">Multi-pass membrane protein</topology>
    </subcellularLocation>
    <subcellularLocation>
        <location evidence="3">Cytoplasmic vesicle</location>
        <location evidence="3">Secretory vesicle membrane</location>
        <topology evidence="3">Multi-pass membrane protein</topology>
    </subcellularLocation>
    <subcellularLocation>
        <location evidence="1">Cytoplasmic vesicle</location>
        <location evidence="1">Secretory vesicle</location>
        <location evidence="1">Synaptic vesicle membrane</location>
    </subcellularLocation>
    <subcellularLocation>
        <location evidence="4">Lysosome membrane</location>
    </subcellularLocation>
</comment>
<comment type="catalytic activity">
    <reaction evidence="17">
        <text>N-acetylneuraminate(in) + H(+)(in) = N-acetylneuraminate(out) + H(+)(out)</text>
        <dbReference type="Rhea" id="RHEA:28987"/>
        <dbReference type="ChEBI" id="CHEBI:15378"/>
        <dbReference type="ChEBI" id="CHEBI:35418"/>
    </reaction>
    <physiologicalReaction direction="right-to-left" evidence="17">
        <dbReference type="Rhea" id="RHEA:28989"/>
    </physiologicalReaction>
</comment>
<reference evidence="28" key="1">
    <citation type="submission" date="2015-11" db="EMBL/GenBank/DDBJ databases">
        <title>De novo transcriptome assembly of four potential Pierce s Disease insect vectors from Arizona vineyards.</title>
        <authorList>
            <person name="Tassone E.E."/>
        </authorList>
    </citation>
    <scope>NUCLEOTIDE SEQUENCE</scope>
</reference>
<evidence type="ECO:0000256" key="6">
    <source>
        <dbReference type="ARBA" id="ARBA00022475"/>
    </source>
</evidence>
<dbReference type="PANTHER" id="PTHR11662:SF455">
    <property type="entry name" value="GH23975P"/>
    <property type="match status" value="1"/>
</dbReference>
<keyword evidence="10" id="KW-0770">Synapse</keyword>
<keyword evidence="6" id="KW-1003">Cell membrane</keyword>
<gene>
    <name evidence="28" type="ORF">g.29840</name>
</gene>
<evidence type="ECO:0000256" key="8">
    <source>
        <dbReference type="ARBA" id="ARBA00022847"/>
    </source>
</evidence>
<dbReference type="FunFam" id="1.20.1250.20:FF:000003">
    <property type="entry name" value="Solute carrier family 17 member 3"/>
    <property type="match status" value="1"/>
</dbReference>
<evidence type="ECO:0000256" key="22">
    <source>
        <dbReference type="ARBA" id="ARBA00069713"/>
    </source>
</evidence>
<dbReference type="Gene3D" id="1.20.1250.20">
    <property type="entry name" value="MFS general substrate transporter like domains"/>
    <property type="match status" value="2"/>
</dbReference>
<keyword evidence="14" id="KW-0968">Cytoplasmic vesicle</keyword>
<dbReference type="FunFam" id="1.20.1250.20:FF:000067">
    <property type="entry name" value="sialin isoform X2"/>
    <property type="match status" value="1"/>
</dbReference>
<evidence type="ECO:0000256" key="25">
    <source>
        <dbReference type="ARBA" id="ARBA00081925"/>
    </source>
</evidence>
<dbReference type="GO" id="GO:0006820">
    <property type="term" value="P:monoatomic anion transport"/>
    <property type="evidence" value="ECO:0007669"/>
    <property type="project" value="TreeGrafter"/>
</dbReference>
<comment type="catalytic activity">
    <reaction evidence="15">
        <text>2 nitrate(out) + H(+)(out) = 2 nitrate(in) + H(+)(in)</text>
        <dbReference type="Rhea" id="RHEA:71539"/>
        <dbReference type="ChEBI" id="CHEBI:15378"/>
        <dbReference type="ChEBI" id="CHEBI:17632"/>
    </reaction>
    <physiologicalReaction direction="left-to-right" evidence="15">
        <dbReference type="Rhea" id="RHEA:71540"/>
    </physiologicalReaction>
</comment>
<proteinExistence type="predicted"/>
<evidence type="ECO:0000256" key="18">
    <source>
        <dbReference type="ARBA" id="ARBA00051403"/>
    </source>
</evidence>
<feature type="transmembrane region" description="Helical" evidence="26">
    <location>
        <begin position="379"/>
        <end position="400"/>
    </location>
</feature>
<dbReference type="GO" id="GO:0005765">
    <property type="term" value="C:lysosomal membrane"/>
    <property type="evidence" value="ECO:0007669"/>
    <property type="project" value="UniProtKB-SubCell"/>
</dbReference>
<feature type="non-terminal residue" evidence="28">
    <location>
        <position position="1"/>
    </location>
</feature>
<name>A0A1B6EY96_9HEMI</name>
<keyword evidence="8" id="KW-0769">Symport</keyword>
<evidence type="ECO:0000256" key="9">
    <source>
        <dbReference type="ARBA" id="ARBA00022989"/>
    </source>
</evidence>
<keyword evidence="7 26" id="KW-0812">Transmembrane</keyword>
<comment type="catalytic activity">
    <reaction evidence="19">
        <text>L-glutamate(out) = L-glutamate(in)</text>
        <dbReference type="Rhea" id="RHEA:66336"/>
        <dbReference type="ChEBI" id="CHEBI:29985"/>
    </reaction>
    <physiologicalReaction direction="left-to-right" evidence="19">
        <dbReference type="Rhea" id="RHEA:66337"/>
    </physiologicalReaction>
</comment>
<evidence type="ECO:0000256" key="11">
    <source>
        <dbReference type="ARBA" id="ARBA00023136"/>
    </source>
</evidence>
<evidence type="ECO:0000256" key="19">
    <source>
        <dbReference type="ARBA" id="ARBA00051447"/>
    </source>
</evidence>
<dbReference type="PROSITE" id="PS50850">
    <property type="entry name" value="MFS"/>
    <property type="match status" value="1"/>
</dbReference>
<evidence type="ECO:0000256" key="7">
    <source>
        <dbReference type="ARBA" id="ARBA00022692"/>
    </source>
</evidence>
<evidence type="ECO:0000256" key="12">
    <source>
        <dbReference type="ARBA" id="ARBA00023180"/>
    </source>
</evidence>
<dbReference type="InterPro" id="IPR050382">
    <property type="entry name" value="MFS_Na/Anion_cotransporter"/>
</dbReference>
<dbReference type="InterPro" id="IPR011701">
    <property type="entry name" value="MFS"/>
</dbReference>
<evidence type="ECO:0000256" key="26">
    <source>
        <dbReference type="SAM" id="Phobius"/>
    </source>
</evidence>
<feature type="transmembrane region" description="Helical" evidence="26">
    <location>
        <begin position="185"/>
        <end position="211"/>
    </location>
</feature>
<organism evidence="28">
    <name type="scientific">Cuerna arida</name>
    <dbReference type="NCBI Taxonomy" id="1464854"/>
    <lineage>
        <taxon>Eukaryota</taxon>
        <taxon>Metazoa</taxon>
        <taxon>Ecdysozoa</taxon>
        <taxon>Arthropoda</taxon>
        <taxon>Hexapoda</taxon>
        <taxon>Insecta</taxon>
        <taxon>Pterygota</taxon>
        <taxon>Neoptera</taxon>
        <taxon>Paraneoptera</taxon>
        <taxon>Hemiptera</taxon>
        <taxon>Auchenorrhyncha</taxon>
        <taxon>Membracoidea</taxon>
        <taxon>Cicadellidae</taxon>
        <taxon>Cicadellinae</taxon>
        <taxon>Proconiini</taxon>
        <taxon>Cuerna</taxon>
    </lineage>
</organism>
<dbReference type="InterPro" id="IPR036259">
    <property type="entry name" value="MFS_trans_sf"/>
</dbReference>
<feature type="transmembrane region" description="Helical" evidence="26">
    <location>
        <begin position="125"/>
        <end position="144"/>
    </location>
</feature>
<dbReference type="GO" id="GO:0046942">
    <property type="term" value="P:carboxylic acid transport"/>
    <property type="evidence" value="ECO:0007669"/>
    <property type="project" value="UniProtKB-ARBA"/>
</dbReference>
<sequence length="498" mass="54491">VCKNRCKTGVWVLDVMALSGNILGRSTSLPWYQKWMFWKRRRYLLTFLAFLGFYNMYALRVNLSVGIVAMNSPYNITLDNGTVVEKQDFDWDSKMRGLVLGSFFYGYMSSQMLGGWLGSRFGGRIVYGVGVGVTSFLTVLTPALTNVSVYLLLTLRILEGLFEGVTLPSMHVLWAHWIPPKELSLLIAVAYSGLSVGTVTTLPLSGLLAAWLGWPSVFYFSGAVGVLYSAVWLIVVKDRPEDDPHISPEELNHIKESSSRNNTKIRVKHPWKKIFTSARVWALMGTHFCDAWGLYTLQAQLPTFLKDVFQFNIAAGGFVASLPYIVMTITYLITGSLGTWLQSADILSATQVRKLFISGSLVLQAGLMTLAAHLESAPGVVLCLVLGVGFEAFALTSVGVNNQDIAPRHASVLFGISNTIGSLAGVFSPLLAGFIVTDKSAEQWHVVFYISSVFYMTGAVVFGLFGTADVQPWAVEESAAFSDNIKTGGVSCNEAVSI</sequence>
<feature type="transmembrane region" description="Helical" evidence="26">
    <location>
        <begin position="309"/>
        <end position="334"/>
    </location>
</feature>
<dbReference type="PANTHER" id="PTHR11662">
    <property type="entry name" value="SOLUTE CARRIER FAMILY 17"/>
    <property type="match status" value="1"/>
</dbReference>
<evidence type="ECO:0000256" key="14">
    <source>
        <dbReference type="ARBA" id="ARBA00023329"/>
    </source>
</evidence>
<feature type="transmembrane region" description="Helical" evidence="26">
    <location>
        <begin position="43"/>
        <end position="63"/>
    </location>
</feature>
<comment type="function">
    <text evidence="21">Receptor for CM101, a polysaccharide produced by group B Streptococcus with antipathoangiogenic properties.</text>
</comment>
<dbReference type="GO" id="GO:0016323">
    <property type="term" value="C:basolateral plasma membrane"/>
    <property type="evidence" value="ECO:0007669"/>
    <property type="project" value="UniProtKB-SubCell"/>
</dbReference>
<dbReference type="EMBL" id="GECZ01026899">
    <property type="protein sequence ID" value="JAS42870.1"/>
    <property type="molecule type" value="Transcribed_RNA"/>
</dbReference>
<keyword evidence="12" id="KW-0325">Glycoprotein</keyword>
<evidence type="ECO:0000256" key="5">
    <source>
        <dbReference type="ARBA" id="ARBA00022448"/>
    </source>
</evidence>
<dbReference type="SUPFAM" id="SSF103473">
    <property type="entry name" value="MFS general substrate transporter"/>
    <property type="match status" value="1"/>
</dbReference>
<comment type="catalytic activity">
    <reaction evidence="18">
        <text>N-acetyl-L-aspartyl-L-glutamate(out) = N-acetyl-L-aspartyl-L-glutamate(in)</text>
        <dbReference type="Rhea" id="RHEA:72599"/>
        <dbReference type="ChEBI" id="CHEBI:76931"/>
    </reaction>
    <physiologicalReaction direction="left-to-right" evidence="18">
        <dbReference type="Rhea" id="RHEA:72600"/>
    </physiologicalReaction>
</comment>
<evidence type="ECO:0000256" key="3">
    <source>
        <dbReference type="ARBA" id="ARBA00004638"/>
    </source>
</evidence>
<feature type="transmembrane region" description="Helical" evidence="26">
    <location>
        <begin position="446"/>
        <end position="465"/>
    </location>
</feature>
<evidence type="ECO:0000256" key="16">
    <source>
        <dbReference type="ARBA" id="ARBA00050554"/>
    </source>
</evidence>
<comment type="catalytic activity">
    <reaction evidence="16">
        <text>L-aspartate(out) = L-aspartate(in)</text>
        <dbReference type="Rhea" id="RHEA:66332"/>
        <dbReference type="ChEBI" id="CHEBI:29991"/>
    </reaction>
    <physiologicalReaction direction="left-to-right" evidence="16">
        <dbReference type="Rhea" id="RHEA:66333"/>
    </physiologicalReaction>
</comment>
<evidence type="ECO:0000256" key="1">
    <source>
        <dbReference type="ARBA" id="ARBA00004432"/>
    </source>
</evidence>
<dbReference type="AlphaFoldDB" id="A0A1B6EY96"/>
<evidence type="ECO:0000256" key="23">
    <source>
        <dbReference type="ARBA" id="ARBA00080244"/>
    </source>
</evidence>
<dbReference type="InterPro" id="IPR020846">
    <property type="entry name" value="MFS_dom"/>
</dbReference>
<feature type="transmembrane region" description="Helical" evidence="26">
    <location>
        <begin position="217"/>
        <end position="236"/>
    </location>
</feature>
<evidence type="ECO:0000256" key="20">
    <source>
        <dbReference type="ARBA" id="ARBA00051612"/>
    </source>
</evidence>
<accession>A0A1B6EY96</accession>
<evidence type="ECO:0000256" key="17">
    <source>
        <dbReference type="ARBA" id="ARBA00050625"/>
    </source>
</evidence>
<evidence type="ECO:0000313" key="28">
    <source>
        <dbReference type="EMBL" id="JAS42870.1"/>
    </source>
</evidence>
<feature type="domain" description="Major facilitator superfamily (MFS) profile" evidence="27">
    <location>
        <begin position="41"/>
        <end position="470"/>
    </location>
</feature>
<keyword evidence="11 26" id="KW-0472">Membrane</keyword>
<feature type="transmembrane region" description="Helical" evidence="26">
    <location>
        <begin position="412"/>
        <end position="434"/>
    </location>
</feature>
<evidence type="ECO:0000256" key="13">
    <source>
        <dbReference type="ARBA" id="ARBA00023228"/>
    </source>
</evidence>
<evidence type="ECO:0000256" key="21">
    <source>
        <dbReference type="ARBA" id="ARBA00056891"/>
    </source>
</evidence>
<evidence type="ECO:0000256" key="24">
    <source>
        <dbReference type="ARBA" id="ARBA00081195"/>
    </source>
</evidence>
<protein>
    <recommendedName>
        <fullName evidence="22">Sialin</fullName>
    </recommendedName>
    <alternativeName>
        <fullName evidence="25">H(+)/nitrate cotransporter</fullName>
    </alternativeName>
    <alternativeName>
        <fullName evidence="23">H(+)/sialic acid cotransporter</fullName>
    </alternativeName>
    <alternativeName>
        <fullName evidence="24">Vesicular excitatory amino acid transporter</fullName>
    </alternativeName>
</protein>
<dbReference type="GO" id="GO:0030672">
    <property type="term" value="C:synaptic vesicle membrane"/>
    <property type="evidence" value="ECO:0007669"/>
    <property type="project" value="UniProtKB-SubCell"/>
</dbReference>
<evidence type="ECO:0000256" key="2">
    <source>
        <dbReference type="ARBA" id="ARBA00004554"/>
    </source>
</evidence>
<dbReference type="CDD" id="cd17318">
    <property type="entry name" value="MFS_SLC17"/>
    <property type="match status" value="1"/>
</dbReference>
<evidence type="ECO:0000256" key="4">
    <source>
        <dbReference type="ARBA" id="ARBA00004656"/>
    </source>
</evidence>